<dbReference type="EMBL" id="JANGAC010000001">
    <property type="protein sequence ID" value="MCQ4921909.1"/>
    <property type="molecule type" value="Genomic_DNA"/>
</dbReference>
<proteinExistence type="predicted"/>
<organism evidence="3 4">
    <name type="scientific">Tissierella carlieri</name>
    <dbReference type="NCBI Taxonomy" id="689904"/>
    <lineage>
        <taxon>Bacteria</taxon>
        <taxon>Bacillati</taxon>
        <taxon>Bacillota</taxon>
        <taxon>Tissierellia</taxon>
        <taxon>Tissierellales</taxon>
        <taxon>Tissierellaceae</taxon>
        <taxon>Tissierella</taxon>
    </lineage>
</organism>
<reference evidence="3 4" key="1">
    <citation type="submission" date="2022-06" db="EMBL/GenBank/DDBJ databases">
        <title>Isolation of gut microbiota from human fecal samples.</title>
        <authorList>
            <person name="Pamer E.G."/>
            <person name="Barat B."/>
            <person name="Waligurski E."/>
            <person name="Medina S."/>
            <person name="Paddock L."/>
            <person name="Mostad J."/>
        </authorList>
    </citation>
    <scope>NUCLEOTIDE SEQUENCE [LARGE SCALE GENOMIC DNA]</scope>
    <source>
        <strain evidence="3 4">DFI.7.95</strain>
    </source>
</reference>
<feature type="transmembrane region" description="Helical" evidence="2">
    <location>
        <begin position="7"/>
        <end position="28"/>
    </location>
</feature>
<protein>
    <submittedName>
        <fullName evidence="3">Endolytic transglycosylase MltG</fullName>
    </submittedName>
</protein>
<evidence type="ECO:0000256" key="1">
    <source>
        <dbReference type="SAM" id="Coils"/>
    </source>
</evidence>
<sequence>MDKKIKITYLFLGVGIGIIIASTLYSFYPKIEYIDLTDDIIMERARSLGMVGLKESIDVINKEELADEENTMESANDEMKEVQKDIEEIKAEVEEREIVVESGSSLTRVSKQLYNANLIDNIDEFISFVKDKKLDKKIVTGSYKIELNSSYDEIIEILTKRPN</sequence>
<keyword evidence="4" id="KW-1185">Reference proteome</keyword>
<evidence type="ECO:0000313" key="4">
    <source>
        <dbReference type="Proteomes" id="UP001524478"/>
    </source>
</evidence>
<comment type="caution">
    <text evidence="3">The sequence shown here is derived from an EMBL/GenBank/DDBJ whole genome shotgun (WGS) entry which is preliminary data.</text>
</comment>
<name>A0ABT1S620_9FIRM</name>
<keyword evidence="2" id="KW-0472">Membrane</keyword>
<accession>A0ABT1S620</accession>
<evidence type="ECO:0000256" key="2">
    <source>
        <dbReference type="SAM" id="Phobius"/>
    </source>
</evidence>
<gene>
    <name evidence="3" type="ORF">NE686_02315</name>
</gene>
<keyword evidence="1" id="KW-0175">Coiled coil</keyword>
<keyword evidence="2" id="KW-1133">Transmembrane helix</keyword>
<evidence type="ECO:0000313" key="3">
    <source>
        <dbReference type="EMBL" id="MCQ4921909.1"/>
    </source>
</evidence>
<feature type="coiled-coil region" evidence="1">
    <location>
        <begin position="62"/>
        <end position="99"/>
    </location>
</feature>
<keyword evidence="2" id="KW-0812">Transmembrane</keyword>
<dbReference type="Proteomes" id="UP001524478">
    <property type="component" value="Unassembled WGS sequence"/>
</dbReference>
<dbReference type="RefSeq" id="WP_216562249.1">
    <property type="nucleotide sequence ID" value="NZ_JAHLOH010000053.1"/>
</dbReference>